<sequence length="24" mass="2754">MDIEEIKKEGGPSLWTAMIVEDDF</sequence>
<comment type="caution">
    <text evidence="1">The sequence shown here is derived from an EMBL/GenBank/DDBJ whole genome shotgun (WGS) entry which is preliminary data.</text>
</comment>
<name>A0A834W5Z1_9FABA</name>
<organism evidence="1 2">
    <name type="scientific">Senna tora</name>
    <dbReference type="NCBI Taxonomy" id="362788"/>
    <lineage>
        <taxon>Eukaryota</taxon>
        <taxon>Viridiplantae</taxon>
        <taxon>Streptophyta</taxon>
        <taxon>Embryophyta</taxon>
        <taxon>Tracheophyta</taxon>
        <taxon>Spermatophyta</taxon>
        <taxon>Magnoliopsida</taxon>
        <taxon>eudicotyledons</taxon>
        <taxon>Gunneridae</taxon>
        <taxon>Pentapetalae</taxon>
        <taxon>rosids</taxon>
        <taxon>fabids</taxon>
        <taxon>Fabales</taxon>
        <taxon>Fabaceae</taxon>
        <taxon>Caesalpinioideae</taxon>
        <taxon>Cassia clade</taxon>
        <taxon>Senna</taxon>
    </lineage>
</organism>
<accession>A0A834W5Z1</accession>
<dbReference type="Proteomes" id="UP000634136">
    <property type="component" value="Unassembled WGS sequence"/>
</dbReference>
<protein>
    <submittedName>
        <fullName evidence="1">Uncharacterized protein</fullName>
    </submittedName>
</protein>
<evidence type="ECO:0000313" key="2">
    <source>
        <dbReference type="Proteomes" id="UP000634136"/>
    </source>
</evidence>
<keyword evidence="2" id="KW-1185">Reference proteome</keyword>
<dbReference type="EMBL" id="JAAIUW010000012">
    <property type="protein sequence ID" value="KAF7807096.1"/>
    <property type="molecule type" value="Genomic_DNA"/>
</dbReference>
<evidence type="ECO:0000313" key="1">
    <source>
        <dbReference type="EMBL" id="KAF7807096.1"/>
    </source>
</evidence>
<reference evidence="1" key="1">
    <citation type="submission" date="2020-09" db="EMBL/GenBank/DDBJ databases">
        <title>Genome-Enabled Discovery of Anthraquinone Biosynthesis in Senna tora.</title>
        <authorList>
            <person name="Kang S.-H."/>
            <person name="Pandey R.P."/>
            <person name="Lee C.-M."/>
            <person name="Sim J.-S."/>
            <person name="Jeong J.-T."/>
            <person name="Choi B.-S."/>
            <person name="Jung M."/>
            <person name="Ginzburg D."/>
            <person name="Zhao K."/>
            <person name="Won S.Y."/>
            <person name="Oh T.-J."/>
            <person name="Yu Y."/>
            <person name="Kim N.-H."/>
            <person name="Lee O.R."/>
            <person name="Lee T.-H."/>
            <person name="Bashyal P."/>
            <person name="Kim T.-S."/>
            <person name="Lee W.-H."/>
            <person name="Kawkins C."/>
            <person name="Kim C.-K."/>
            <person name="Kim J.S."/>
            <person name="Ahn B.O."/>
            <person name="Rhee S.Y."/>
            <person name="Sohng J.K."/>
        </authorList>
    </citation>
    <scope>NUCLEOTIDE SEQUENCE</scope>
    <source>
        <tissue evidence="1">Leaf</tissue>
    </source>
</reference>
<proteinExistence type="predicted"/>
<gene>
    <name evidence="1" type="ORF">G2W53_039257</name>
</gene>
<dbReference type="AlphaFoldDB" id="A0A834W5Z1"/>